<dbReference type="InParanoid" id="A0LSK1"/>
<evidence type="ECO:0000313" key="4">
    <source>
        <dbReference type="Proteomes" id="UP000008221"/>
    </source>
</evidence>
<protein>
    <submittedName>
        <fullName evidence="3">UDP-N-acetylglucosamine 2-epimerase</fullName>
        <ecNumber evidence="3">5.1.3.14</ecNumber>
    </submittedName>
</protein>
<evidence type="ECO:0000259" key="2">
    <source>
        <dbReference type="Pfam" id="PF02350"/>
    </source>
</evidence>
<dbReference type="STRING" id="351607.Acel_0638"/>
<dbReference type="eggNOG" id="COG0381">
    <property type="taxonomic scope" value="Bacteria"/>
</dbReference>
<dbReference type="RefSeq" id="WP_011719474.1">
    <property type="nucleotide sequence ID" value="NC_008578.1"/>
</dbReference>
<dbReference type="Gene3D" id="3.40.50.2000">
    <property type="entry name" value="Glycogen Phosphorylase B"/>
    <property type="match status" value="2"/>
</dbReference>
<comment type="similarity">
    <text evidence="1">Belongs to the UDP-N-acetylglucosamine 2-epimerase family.</text>
</comment>
<dbReference type="NCBIfam" id="TIGR00236">
    <property type="entry name" value="wecB"/>
    <property type="match status" value="1"/>
</dbReference>
<sequence>MKITVALGTRPEIVKLAPVVAALRAAGHDVRTIATGQHADPRLAGQFFADLGFFPDAAWQLPDDEGARVGALLSAGFAEFAARRADAVVVLGDTYTAPLVAMAARRFGIGVIHVEAGLRSANEKSMEEIHRRMMPALATVHFAPTTLAAECLRQEGVAPERIRVVGNPVIDAVVASGVSRVPWQQRSGVLLTAHRAGNVDDPRRLAELVALVRALGRRSPPVVFPVHPRTRSRLVAAGRFDELAHADGVRLVEPLPYRELLQTLAASRIVVTDSGGLQEEAAWLGVPVVVLRTTTPRWEGVRNGSAVLTGMDAARALDAAARLTDPAEAARIDALPCPYGDGRTGPRIAAALADPEFAGLIRPREPALGDGEPAFRAGELT</sequence>
<dbReference type="Proteomes" id="UP000008221">
    <property type="component" value="Chromosome"/>
</dbReference>
<dbReference type="HOGENOM" id="CLU_041674_0_1_11"/>
<dbReference type="InterPro" id="IPR003331">
    <property type="entry name" value="UDP_GlcNAc_Epimerase_2_dom"/>
</dbReference>
<name>A0LSK1_ACIC1</name>
<reference evidence="3 4" key="1">
    <citation type="journal article" date="2009" name="Genome Res.">
        <title>Complete genome of the cellulolytic thermophile Acidothermus cellulolyticus 11B provides insights into its ecophysiological and evolutionary adaptations.</title>
        <authorList>
            <person name="Barabote R.D."/>
            <person name="Xie G."/>
            <person name="Leu D.H."/>
            <person name="Normand P."/>
            <person name="Necsulea A."/>
            <person name="Daubin V."/>
            <person name="Medigue C."/>
            <person name="Adney W.S."/>
            <person name="Xu X.C."/>
            <person name="Lapidus A."/>
            <person name="Parales R.E."/>
            <person name="Detter C."/>
            <person name="Pujic P."/>
            <person name="Bruce D."/>
            <person name="Lavire C."/>
            <person name="Challacombe J.F."/>
            <person name="Brettin T.S."/>
            <person name="Berry A.M."/>
        </authorList>
    </citation>
    <scope>NUCLEOTIDE SEQUENCE [LARGE SCALE GENOMIC DNA]</scope>
    <source>
        <strain evidence="4">ATCC 43068 / DSM 8971 / 11B</strain>
    </source>
</reference>
<evidence type="ECO:0000313" key="3">
    <source>
        <dbReference type="EMBL" id="ABK52411.1"/>
    </source>
</evidence>
<evidence type="ECO:0000256" key="1">
    <source>
        <dbReference type="RuleBase" id="RU003513"/>
    </source>
</evidence>
<dbReference type="CDD" id="cd03786">
    <property type="entry name" value="GTB_UDP-GlcNAc_2-Epimerase"/>
    <property type="match status" value="1"/>
</dbReference>
<keyword evidence="1 3" id="KW-0413">Isomerase</keyword>
<dbReference type="KEGG" id="ace:Acel_0638"/>
<dbReference type="AlphaFoldDB" id="A0LSK1"/>
<dbReference type="InterPro" id="IPR029767">
    <property type="entry name" value="WecB-like"/>
</dbReference>
<organism evidence="3 4">
    <name type="scientific">Acidothermus cellulolyticus (strain ATCC 43068 / DSM 8971 / 11B)</name>
    <dbReference type="NCBI Taxonomy" id="351607"/>
    <lineage>
        <taxon>Bacteria</taxon>
        <taxon>Bacillati</taxon>
        <taxon>Actinomycetota</taxon>
        <taxon>Actinomycetes</taxon>
        <taxon>Acidothermales</taxon>
        <taxon>Acidothermaceae</taxon>
        <taxon>Acidothermus</taxon>
    </lineage>
</organism>
<accession>A0LSK1</accession>
<keyword evidence="4" id="KW-1185">Reference proteome</keyword>
<dbReference type="OrthoDB" id="9803238at2"/>
<dbReference type="EMBL" id="CP000481">
    <property type="protein sequence ID" value="ABK52411.1"/>
    <property type="molecule type" value="Genomic_DNA"/>
</dbReference>
<dbReference type="PANTHER" id="PTHR43174">
    <property type="entry name" value="UDP-N-ACETYLGLUCOSAMINE 2-EPIMERASE"/>
    <property type="match status" value="1"/>
</dbReference>
<dbReference type="Pfam" id="PF02350">
    <property type="entry name" value="Epimerase_2"/>
    <property type="match status" value="1"/>
</dbReference>
<dbReference type="PANTHER" id="PTHR43174:SF1">
    <property type="entry name" value="UDP-N-ACETYLGLUCOSAMINE 2-EPIMERASE"/>
    <property type="match status" value="1"/>
</dbReference>
<feature type="domain" description="UDP-N-acetylglucosamine 2-epimerase" evidence="2">
    <location>
        <begin position="23"/>
        <end position="352"/>
    </location>
</feature>
<dbReference type="SUPFAM" id="SSF53756">
    <property type="entry name" value="UDP-Glycosyltransferase/glycogen phosphorylase"/>
    <property type="match status" value="1"/>
</dbReference>
<dbReference type="EC" id="5.1.3.14" evidence="3"/>
<proteinExistence type="inferred from homology"/>
<dbReference type="GO" id="GO:0008761">
    <property type="term" value="F:UDP-N-acetylglucosamine 2-epimerase activity"/>
    <property type="evidence" value="ECO:0007669"/>
    <property type="project" value="UniProtKB-EC"/>
</dbReference>
<gene>
    <name evidence="3" type="ordered locus">Acel_0638</name>
</gene>